<keyword evidence="1" id="KW-0675">Receptor</keyword>
<reference evidence="1 2" key="1">
    <citation type="submission" date="2019-03" db="EMBL/GenBank/DDBJ databases">
        <title>First draft genome of Liparis tanakae, snailfish: a comprehensive survey of snailfish specific genes.</title>
        <authorList>
            <person name="Kim W."/>
            <person name="Song I."/>
            <person name="Jeong J.-H."/>
            <person name="Kim D."/>
            <person name="Kim S."/>
            <person name="Ryu S."/>
            <person name="Song J.Y."/>
            <person name="Lee S.K."/>
        </authorList>
    </citation>
    <scope>NUCLEOTIDE SEQUENCE [LARGE SCALE GENOMIC DNA]</scope>
    <source>
        <tissue evidence="1">Muscle</tissue>
    </source>
</reference>
<dbReference type="OrthoDB" id="1047367at2759"/>
<keyword evidence="2" id="KW-1185">Reference proteome</keyword>
<accession>A0A4Z2FB23</accession>
<protein>
    <submittedName>
        <fullName evidence="1">Nuclear receptor-interacting protein 2</fullName>
    </submittedName>
</protein>
<dbReference type="Proteomes" id="UP000314294">
    <property type="component" value="Unassembled WGS sequence"/>
</dbReference>
<gene>
    <name evidence="1" type="primary">Nrip2</name>
    <name evidence="1" type="ORF">EYF80_051494</name>
</gene>
<organism evidence="1 2">
    <name type="scientific">Liparis tanakae</name>
    <name type="common">Tanaka's snailfish</name>
    <dbReference type="NCBI Taxonomy" id="230148"/>
    <lineage>
        <taxon>Eukaryota</taxon>
        <taxon>Metazoa</taxon>
        <taxon>Chordata</taxon>
        <taxon>Craniata</taxon>
        <taxon>Vertebrata</taxon>
        <taxon>Euteleostomi</taxon>
        <taxon>Actinopterygii</taxon>
        <taxon>Neopterygii</taxon>
        <taxon>Teleostei</taxon>
        <taxon>Neoteleostei</taxon>
        <taxon>Acanthomorphata</taxon>
        <taxon>Eupercaria</taxon>
        <taxon>Perciformes</taxon>
        <taxon>Cottioidei</taxon>
        <taxon>Cottales</taxon>
        <taxon>Liparidae</taxon>
        <taxon>Liparis</taxon>
    </lineage>
</organism>
<evidence type="ECO:0000313" key="2">
    <source>
        <dbReference type="Proteomes" id="UP000314294"/>
    </source>
</evidence>
<dbReference type="PANTHER" id="PTHR12917">
    <property type="entry name" value="ASPARTYL PROTEASE DDI-RELATED"/>
    <property type="match status" value="1"/>
</dbReference>
<dbReference type="InterPro" id="IPR021109">
    <property type="entry name" value="Peptidase_aspartic_dom_sf"/>
</dbReference>
<dbReference type="AlphaFoldDB" id="A0A4Z2FB23"/>
<name>A0A4Z2FB23_9TELE</name>
<sequence>MMCCEAEVKVSINTGSQHNHISSSCCQRLGLVPVQDSSPCGGSSSVPGLRLQMGRQTVECSAYVREDEAVELSLGLQTLLELKLS</sequence>
<comment type="caution">
    <text evidence="1">The sequence shown here is derived from an EMBL/GenBank/DDBJ whole genome shotgun (WGS) entry which is preliminary data.</text>
</comment>
<dbReference type="EMBL" id="SRLO01001380">
    <property type="protein sequence ID" value="TNN38337.1"/>
    <property type="molecule type" value="Genomic_DNA"/>
</dbReference>
<proteinExistence type="predicted"/>
<dbReference type="PANTHER" id="PTHR12917:SF17">
    <property type="entry name" value="NUCLEAR RECEPTOR-INTERACTING PROTEIN 2"/>
    <property type="match status" value="1"/>
</dbReference>
<evidence type="ECO:0000313" key="1">
    <source>
        <dbReference type="EMBL" id="TNN38337.1"/>
    </source>
</evidence>
<dbReference type="Gene3D" id="2.40.70.10">
    <property type="entry name" value="Acid Proteases"/>
    <property type="match status" value="1"/>
</dbReference>